<organism evidence="3 4">
    <name type="scientific">Tetrahymena thermophila (strain SB210)</name>
    <dbReference type="NCBI Taxonomy" id="312017"/>
    <lineage>
        <taxon>Eukaryota</taxon>
        <taxon>Sar</taxon>
        <taxon>Alveolata</taxon>
        <taxon>Ciliophora</taxon>
        <taxon>Intramacronucleata</taxon>
        <taxon>Oligohymenophorea</taxon>
        <taxon>Hymenostomatida</taxon>
        <taxon>Tetrahymenina</taxon>
        <taxon>Tetrahymenidae</taxon>
        <taxon>Tetrahymena</taxon>
    </lineage>
</organism>
<dbReference type="InterPro" id="IPR052842">
    <property type="entry name" value="ER_Co-chaperone"/>
</dbReference>
<keyword evidence="4" id="KW-1185">Reference proteome</keyword>
<sequence>MRSFKLFILVSLAIFVLMSSSRQVNAELVTITQFSDIADKVRSNPNSLSAIMVTRLNQCERCNVGVKVFKEYAALVDGVVLTYLVDCEKVWENFEDQPRIPACDPEKKDQLPHITFFQPESDELDIYNKKNKKLPKDVPYQGMVSPDALMQKSKELLPSFIKTISNPKDIDNYLNFKEIPLKLVLFTDEEQPPLFLRALSGQYRGQVDFGLADVDNRKLKKRYNVSNFPLLIALKLSGTDYERADFSGEFTVPAVASFIQEQLKSMQVDKQNTKQNQGTYFDIPENVDVQELKPGQILAALKKYKENFVAFHLQKGKSSETAQIFDQLKQDFGNMFKYYQVQCNAECNEIFGSSLSTYPAVIIYPLSGTRNQQQFVKVNKYDDKNDLSSEILNSVLYSNLVESEVENDQDARKKIREGLDGKKYSVILAHDKYDHYQKLIFFIVTQQQRFRKYLNFVRYVNPTQSEIKNWSLNGVPGIVAVLELNDFQNTFRRSPYEQKDFQFKSVVDYLNQIAIQKQDEVVDQIKVEEIKKQEELEEKCLLNTEKPCLIALFDMSKEGKFKLDLEKINKIKKLYADRDIGYFYIDAKCHRELLQYFKIHDTNLNSLVYLDQKKTKYRLLKEAFELENLISFMDDLQGKKPKGLVALPGSIDLDERDCDAFNASEKQRLEQERLQKSKSKYKKDEL</sequence>
<feature type="signal peptide" evidence="1">
    <location>
        <begin position="1"/>
        <end position="26"/>
    </location>
</feature>
<dbReference type="STRING" id="312017.Q22N27"/>
<dbReference type="EMBL" id="GG662720">
    <property type="protein sequence ID" value="EAR86330.1"/>
    <property type="molecule type" value="Genomic_DNA"/>
</dbReference>
<dbReference type="KEGG" id="tet:TTHERM_00028470"/>
<dbReference type="PANTHER" id="PTHR45184:SF2">
    <property type="entry name" value="CHROMOSOME UNDETERMINED SCAFFOLD_102, WHOLE GENOME SHOTGUN SEQUENCE"/>
    <property type="match status" value="1"/>
</dbReference>
<dbReference type="RefSeq" id="XP_976843.1">
    <property type="nucleotide sequence ID" value="XM_971750.3"/>
</dbReference>
<accession>Q22N27</accession>
<dbReference type="GeneID" id="7842241"/>
<proteinExistence type="predicted"/>
<evidence type="ECO:0000259" key="2">
    <source>
        <dbReference type="Pfam" id="PF24541"/>
    </source>
</evidence>
<dbReference type="AlphaFoldDB" id="Q22N27"/>
<feature type="chain" id="PRO_5004200916" evidence="1">
    <location>
        <begin position="27"/>
        <end position="686"/>
    </location>
</feature>
<dbReference type="InParanoid" id="Q22N27"/>
<dbReference type="PANTHER" id="PTHR45184">
    <property type="entry name" value="DNAJ PROTEIN ERDJ3A"/>
    <property type="match status" value="1"/>
</dbReference>
<keyword evidence="1" id="KW-0732">Signal</keyword>
<feature type="domain" description="PDIA6-like C-terminal thioredoxin-like" evidence="2">
    <location>
        <begin position="520"/>
        <end position="636"/>
    </location>
</feature>
<dbReference type="Proteomes" id="UP000009168">
    <property type="component" value="Unassembled WGS sequence"/>
</dbReference>
<reference evidence="4" key="1">
    <citation type="journal article" date="2006" name="PLoS Biol.">
        <title>Macronuclear genome sequence of the ciliate Tetrahymena thermophila, a model eukaryote.</title>
        <authorList>
            <person name="Eisen J.A."/>
            <person name="Coyne R.S."/>
            <person name="Wu M."/>
            <person name="Wu D."/>
            <person name="Thiagarajan M."/>
            <person name="Wortman J.R."/>
            <person name="Badger J.H."/>
            <person name="Ren Q."/>
            <person name="Amedeo P."/>
            <person name="Jones K.M."/>
            <person name="Tallon L.J."/>
            <person name="Delcher A.L."/>
            <person name="Salzberg S.L."/>
            <person name="Silva J.C."/>
            <person name="Haas B.J."/>
            <person name="Majoros W.H."/>
            <person name="Farzad M."/>
            <person name="Carlton J.M."/>
            <person name="Smith R.K. Jr."/>
            <person name="Garg J."/>
            <person name="Pearlman R.E."/>
            <person name="Karrer K.M."/>
            <person name="Sun L."/>
            <person name="Manning G."/>
            <person name="Elde N.C."/>
            <person name="Turkewitz A.P."/>
            <person name="Asai D.J."/>
            <person name="Wilkes D.E."/>
            <person name="Wang Y."/>
            <person name="Cai H."/>
            <person name="Collins K."/>
            <person name="Stewart B.A."/>
            <person name="Lee S.R."/>
            <person name="Wilamowska K."/>
            <person name="Weinberg Z."/>
            <person name="Ruzzo W.L."/>
            <person name="Wloga D."/>
            <person name="Gaertig J."/>
            <person name="Frankel J."/>
            <person name="Tsao C.-C."/>
            <person name="Gorovsky M.A."/>
            <person name="Keeling P.J."/>
            <person name="Waller R.F."/>
            <person name="Patron N.J."/>
            <person name="Cherry J.M."/>
            <person name="Stover N.A."/>
            <person name="Krieger C.J."/>
            <person name="del Toro C."/>
            <person name="Ryder H.F."/>
            <person name="Williamson S.C."/>
            <person name="Barbeau R.A."/>
            <person name="Hamilton E.P."/>
            <person name="Orias E."/>
        </authorList>
    </citation>
    <scope>NUCLEOTIDE SEQUENCE [LARGE SCALE GENOMIC DNA]</scope>
    <source>
        <strain evidence="4">SB210</strain>
    </source>
</reference>
<dbReference type="Gene3D" id="3.40.30.10">
    <property type="entry name" value="Glutaredoxin"/>
    <property type="match status" value="2"/>
</dbReference>
<evidence type="ECO:0000313" key="3">
    <source>
        <dbReference type="EMBL" id="EAR86330.1"/>
    </source>
</evidence>
<dbReference type="InterPro" id="IPR057305">
    <property type="entry name" value="Thioredox_PDIA6_C"/>
</dbReference>
<dbReference type="SUPFAM" id="SSF52833">
    <property type="entry name" value="Thioredoxin-like"/>
    <property type="match status" value="2"/>
</dbReference>
<protein>
    <submittedName>
        <fullName evidence="3">Thioredoxin domain protein, putative</fullName>
    </submittedName>
</protein>
<dbReference type="Pfam" id="PF24541">
    <property type="entry name" value="Thioredox_PDIA6_C"/>
    <property type="match status" value="1"/>
</dbReference>
<gene>
    <name evidence="3" type="ORF">TTHERM_00028470</name>
</gene>
<name>Q22N27_TETTS</name>
<dbReference type="InterPro" id="IPR036249">
    <property type="entry name" value="Thioredoxin-like_sf"/>
</dbReference>
<dbReference type="OMA" id="VWENFED"/>
<dbReference type="OrthoDB" id="10547606at2759"/>
<dbReference type="eggNOG" id="KOG0191">
    <property type="taxonomic scope" value="Eukaryota"/>
</dbReference>
<evidence type="ECO:0000313" key="4">
    <source>
        <dbReference type="Proteomes" id="UP000009168"/>
    </source>
</evidence>
<evidence type="ECO:0000256" key="1">
    <source>
        <dbReference type="SAM" id="SignalP"/>
    </source>
</evidence>
<dbReference type="HOGENOM" id="CLU_401464_0_0_1"/>